<accession>A0A9P5ZH05</accession>
<evidence type="ECO:0000313" key="3">
    <source>
        <dbReference type="Proteomes" id="UP000807469"/>
    </source>
</evidence>
<dbReference type="PROSITE" id="PS50181">
    <property type="entry name" value="FBOX"/>
    <property type="match status" value="1"/>
</dbReference>
<organism evidence="2 3">
    <name type="scientific">Pholiota conissans</name>
    <dbReference type="NCBI Taxonomy" id="109636"/>
    <lineage>
        <taxon>Eukaryota</taxon>
        <taxon>Fungi</taxon>
        <taxon>Dikarya</taxon>
        <taxon>Basidiomycota</taxon>
        <taxon>Agaricomycotina</taxon>
        <taxon>Agaricomycetes</taxon>
        <taxon>Agaricomycetidae</taxon>
        <taxon>Agaricales</taxon>
        <taxon>Agaricineae</taxon>
        <taxon>Strophariaceae</taxon>
        <taxon>Pholiota</taxon>
    </lineage>
</organism>
<evidence type="ECO:0000259" key="1">
    <source>
        <dbReference type="PROSITE" id="PS50181"/>
    </source>
</evidence>
<gene>
    <name evidence="2" type="ORF">BDN70DRAFT_988245</name>
</gene>
<dbReference type="Proteomes" id="UP000807469">
    <property type="component" value="Unassembled WGS sequence"/>
</dbReference>
<reference evidence="2" key="1">
    <citation type="submission" date="2020-11" db="EMBL/GenBank/DDBJ databases">
        <authorList>
            <consortium name="DOE Joint Genome Institute"/>
            <person name="Ahrendt S."/>
            <person name="Riley R."/>
            <person name="Andreopoulos W."/>
            <person name="Labutti K."/>
            <person name="Pangilinan J."/>
            <person name="Ruiz-Duenas F.J."/>
            <person name="Barrasa J.M."/>
            <person name="Sanchez-Garcia M."/>
            <person name="Camarero S."/>
            <person name="Miyauchi S."/>
            <person name="Serrano A."/>
            <person name="Linde D."/>
            <person name="Babiker R."/>
            <person name="Drula E."/>
            <person name="Ayuso-Fernandez I."/>
            <person name="Pacheco R."/>
            <person name="Padilla G."/>
            <person name="Ferreira P."/>
            <person name="Barriuso J."/>
            <person name="Kellner H."/>
            <person name="Castanera R."/>
            <person name="Alfaro M."/>
            <person name="Ramirez L."/>
            <person name="Pisabarro A.G."/>
            <person name="Kuo A."/>
            <person name="Tritt A."/>
            <person name="Lipzen A."/>
            <person name="He G."/>
            <person name="Yan M."/>
            <person name="Ng V."/>
            <person name="Cullen D."/>
            <person name="Martin F."/>
            <person name="Rosso M.-N."/>
            <person name="Henrissat B."/>
            <person name="Hibbett D."/>
            <person name="Martinez A.T."/>
            <person name="Grigoriev I.V."/>
        </authorList>
    </citation>
    <scope>NUCLEOTIDE SEQUENCE</scope>
    <source>
        <strain evidence="2">CIRM-BRFM 674</strain>
    </source>
</reference>
<dbReference type="InterPro" id="IPR001810">
    <property type="entry name" value="F-box_dom"/>
</dbReference>
<dbReference type="OrthoDB" id="2322499at2759"/>
<dbReference type="AlphaFoldDB" id="A0A9P5ZH05"/>
<dbReference type="SUPFAM" id="SSF81383">
    <property type="entry name" value="F-box domain"/>
    <property type="match status" value="1"/>
</dbReference>
<comment type="caution">
    <text evidence="2">The sequence shown here is derived from an EMBL/GenBank/DDBJ whole genome shotgun (WGS) entry which is preliminary data.</text>
</comment>
<evidence type="ECO:0000313" key="2">
    <source>
        <dbReference type="EMBL" id="KAF9486254.1"/>
    </source>
</evidence>
<keyword evidence="3" id="KW-1185">Reference proteome</keyword>
<proteinExistence type="predicted"/>
<protein>
    <recommendedName>
        <fullName evidence="1">F-box domain-containing protein</fullName>
    </recommendedName>
</protein>
<dbReference type="EMBL" id="MU155131">
    <property type="protein sequence ID" value="KAF9486254.1"/>
    <property type="molecule type" value="Genomic_DNA"/>
</dbReference>
<dbReference type="InterPro" id="IPR036047">
    <property type="entry name" value="F-box-like_dom_sf"/>
</dbReference>
<name>A0A9P5ZH05_9AGAR</name>
<sequence length="800" mass="92609">MNTVNIQTTASSATQLPDISQLPYYHQNPETFKKELGLENLKRLQNRPSHWPKRRGNYVRNYVLSDLRIQMKTIKPRMTGNLELILNGLPIELLISIFSTLHPIDLYHAICAAKTFRHFLLNKNFASIWRESFLNHPDIPFYPDDVSPPKWASLIFGPATCDECGLDNTLVDYAFLWRKCDVCADYFNERRRQHANNANLYYFYGEDEGESRHTLDRLIAVQLIMENFPDQVDIIWALSARTCRNDSFTYFPNVFHLLSKYSYSQVKKIAFKMRSYLIAIQSGEAGAKVTYDTFVKNTQASSEQRMEHALLCNRWARNIQTSCQNAFIKFTPAFRALCRKALLARGHDSRDVDTEMEKFDWTIINKEWPNVSGLKLKKSSLWKYLPQLESGVITSKQERLAEEFEILKELQRHKAFSFYTDNLLPNFIPDVHAYLPQRAEDVWRLPPFVDYISDLQISVVEFPVDAAQRALDSVEIYVAQTHGRLFKSLFHLMLIAGVLPTGVNDDSKPSDFAGLAEAVFECCGSAFVGWEEIGVHVCQDELSYLQGGMSPALARFSHVGHKTLKNLAGLLHLDSLESVQTKDLDTLNRRFVCKTCPLIDSGLTCRLRAMTWRECLCHAVQIQTYLQQYRHNAVFDILSEPFTESIINSELPFPSHDGRDVCCRHGHVFGCSNSSWMRSDRNTLTRRLEPVDIYTGYQYICLRCPKIKMPTPCSWELKNGTMMTAHLLSRHCIEFHNLVEGVDWRTAKMVEDDTWIQERLRAQEHARSFTRNISELHHARQMVDPGVIGRQFVWDWPYYW</sequence>
<feature type="domain" description="F-box" evidence="1">
    <location>
        <begin position="83"/>
        <end position="132"/>
    </location>
</feature>